<name>V6LL73_9EUKA</name>
<protein>
    <submittedName>
        <fullName evidence="1">Uncharacterized protein</fullName>
    </submittedName>
</protein>
<proteinExistence type="predicted"/>
<gene>
    <name evidence="1" type="ORF">SS50377_19146</name>
    <name evidence="2" type="ORF">SS50377_26576</name>
</gene>
<dbReference type="VEuPathDB" id="GiardiaDB:SS50377_26576"/>
<dbReference type="Proteomes" id="UP000018208">
    <property type="component" value="Unassembled WGS sequence"/>
</dbReference>
<evidence type="ECO:0000313" key="2">
    <source>
        <dbReference type="EMBL" id="KAH0572366.1"/>
    </source>
</evidence>
<evidence type="ECO:0000313" key="3">
    <source>
        <dbReference type="Proteomes" id="UP000018208"/>
    </source>
</evidence>
<keyword evidence="3" id="KW-1185">Reference proteome</keyword>
<sequence length="160" mass="19390">MNPKQKLTNLLRVQNSQIKKIQSFESQKIARCQITTGHNISLSPIIQKAINTHNSQPAPYYQNIFNINIPQEQIRLKKYVFQEDYKYLFALTKTLVFKEIRRRFTKLKSEFCQIDIFDDTFAYLFEARQENKKEYGNEWFEQELLRVRKMKNLVWRAKFQ</sequence>
<dbReference type="EMBL" id="AUWU02000006">
    <property type="protein sequence ID" value="KAH0572366.1"/>
    <property type="molecule type" value="Genomic_DNA"/>
</dbReference>
<dbReference type="AlphaFoldDB" id="V6LL73"/>
<organism evidence="1">
    <name type="scientific">Spironucleus salmonicida</name>
    <dbReference type="NCBI Taxonomy" id="348837"/>
    <lineage>
        <taxon>Eukaryota</taxon>
        <taxon>Metamonada</taxon>
        <taxon>Diplomonadida</taxon>
        <taxon>Hexamitidae</taxon>
        <taxon>Hexamitinae</taxon>
        <taxon>Spironucleus</taxon>
    </lineage>
</organism>
<dbReference type="EMBL" id="KI546170">
    <property type="protein sequence ID" value="EST41429.1"/>
    <property type="molecule type" value="Genomic_DNA"/>
</dbReference>
<accession>V6LL73</accession>
<reference evidence="2" key="2">
    <citation type="submission" date="2020-12" db="EMBL/GenBank/DDBJ databases">
        <title>New Spironucleus salmonicida genome in near-complete chromosomes.</title>
        <authorList>
            <person name="Xu F."/>
            <person name="Kurt Z."/>
            <person name="Jimenez-Gonzalez A."/>
            <person name="Astvaldsson A."/>
            <person name="Andersson J.O."/>
            <person name="Svard S.G."/>
        </authorList>
    </citation>
    <scope>NUCLEOTIDE SEQUENCE</scope>
    <source>
        <strain evidence="2">ATCC 50377</strain>
    </source>
</reference>
<evidence type="ECO:0000313" key="1">
    <source>
        <dbReference type="EMBL" id="EST41429.1"/>
    </source>
</evidence>
<reference evidence="1 2" key="1">
    <citation type="journal article" date="2014" name="PLoS Genet.">
        <title>The Genome of Spironucleus salmonicida Highlights a Fish Pathogen Adapted to Fluctuating Environments.</title>
        <authorList>
            <person name="Xu F."/>
            <person name="Jerlstrom-Hultqvist J."/>
            <person name="Einarsson E."/>
            <person name="Astvaldsson A."/>
            <person name="Svard S.G."/>
            <person name="Andersson J.O."/>
        </authorList>
    </citation>
    <scope>NUCLEOTIDE SEQUENCE</scope>
    <source>
        <strain evidence="2">ATCC 50377</strain>
    </source>
</reference>